<dbReference type="Proteomes" id="UP000683310">
    <property type="component" value="Chromosome"/>
</dbReference>
<dbReference type="PROSITE" id="PS00455">
    <property type="entry name" value="AMP_BINDING"/>
    <property type="match status" value="2"/>
</dbReference>
<feature type="compositionally biased region" description="Basic residues" evidence="4">
    <location>
        <begin position="1"/>
        <end position="23"/>
    </location>
</feature>
<feature type="domain" description="Carrier" evidence="5">
    <location>
        <begin position="214"/>
        <end position="289"/>
    </location>
</feature>
<dbReference type="PROSITE" id="PS00012">
    <property type="entry name" value="PHOSPHOPANTETHEINE"/>
    <property type="match status" value="2"/>
</dbReference>
<dbReference type="InterPro" id="IPR023213">
    <property type="entry name" value="CAT-like_dom_sf"/>
</dbReference>
<dbReference type="InterPro" id="IPR020845">
    <property type="entry name" value="AMP-binding_CS"/>
</dbReference>
<sequence length="2000" mass="216381">MVRPGRGHRGHRAPGRARPRRRGADRQPVANTRVLVLDRQLRPVPFGAAGELYVAGVQLARGYLGAPALTAERFVAHQDGQRLYRTGDVVRWVSSGAGHALEYLGRSDFQIKLRGQRIELGEIETVLLGHPAVHRAAVSLVRAETGDRLVAYIVPEGDAQVTDAELLAHTRESVPSYMVPSAVVRLEAMPLNASGKLDRKALPAPEFQAREYREPATDAERTVAEIFATVLRAERVGADDDFFELGGNSLNATQVVARLGAAIGARVPVRALFEHPTVAELANSLAALADSAIEVAPLRPMPRPELIPLSYAQQRMWFLNRFDTAAATYNLPAALRVTGPLDVFALRAAVRDLVERHEVLRTVYPEHVGVGYQRVLDADAVDAVPALPVQAVAEADLPAAVAEAALAPFDVTAEPPLRIRLLRLAEDDHVLVCVVHHIAGDGFSMGPLTRDLMTAYFHRLRGDAPGWAPLAVQYADYTLWQREALGEESDPASPLARQIAYWRSELAGLADQLDLPADRPRPAVASGRGSDVAFEIDQHVHAALNRVAQANNATLFMVVHAAYAALLARLSGTRDIAVGTAVAGRGEAELDDLIGMFVNTLVLRTDVDPAGSFTELLARTRATDLAAFEHADAPFERLVEVLEPSRSQARHPLFQAMLTFQNTGPAALELPGLAVSAVDLEVPIAKFDLQLTLSEKTGAAGGLTALFTYATDLFDVATVRSFADRFRRLLVAIASHPDVVVGDIDLLAVGERELLLESLQLRGGPVPAATLAQLVAEQARRSPDAIAVRAGESELTYGELQRRANRLARALIARGAGPESLVAVAIPRTEELPVALLAVLTAGAAYLPIDTTYPRQRLEFVLSDGAPVCVLTTAAEQDLLPGTDLPIVLLDEAVGYADTMVADVERVAPLSPDQLAYVIYTSGSTGVPKGVGVTHRNVVQLFANAEPLFGFDHTDVWTLFHSFAFDFSVWELWCALATGGRVVVVDYLTSRSPEQFRELLIREDVTVLNQTPSAFYQLIEADRAASDDREFALRQVIFGGEALDLRRLRRWYDRHPDNAPRLVNMYGITETTVHVSFLALDDSVTGNSASVIGRALPGLRTYVLDGRLHPAAFGVSGELYIAGDQVTRGYLGRPGLTAARFVANPFGPPGSRMYRSGDVGRWAGADPVLEYAGRSDQQVQLRGFRIELGEIEAALLRCPGVSQAAVTVHRDEHVGDRLIGYVVAERDAVLDPDTVRNAVSEFLTSYMVPDAIGVLDALPLTGNGKLDRRALPAPRPRASAEFRAPATGEEEAVAQVFAEVLGVDSVGADDDFFRLGGNSLVATQVVARINTALESGLGVRDLFEATTVAELARRVSTSGGRRRPPLVAGPRPELVPLSLAQQRMWFLNQFDTAATAYNIPMALRLDGELNVQALRQAVADLVARHETLRTVYPQTGGAAHQVVLPAGQAVPELHAELAAVADLPELIGALLTTGFDVTREIPLRVRLFELEPEVHVIVLVAHHISADGWSMGPLARDLMTAYIARSAGSAPAWSPLPIQYADYSLWQRTVLGSETDEQSLISEQAAYWRTALAGLPDELNLPADHPRPPVPSFRGGLVPFHIDAVLQQGLQRIAREQNATLFMVVHSALALFLARLSGADDIAIGTPVAGRGEAALDDVIGMFVNTLVLRSHVDGGHRFHELLAATKEADLQAFAHADLPFERLVEVINPERSTARNPLFQVMLAFQNTPDSNFELPGLRISALDSGIQTSQFDLSLTVRESTDESGLHAVFTYARDLFDERTVEVFAQRFVRLLEAIVDRPVAAIGDLPLLDADEYNRLTHVHGDEVMATALLPDLLTRGVAQGRDRIAIRYRGHSITYGELDDYSSQLARVLIQHGVGPEKLVAVAFPRSFEMVAAVLAVAKAGGAHVPVDPAYPPDRVRHMVSDSGAVIGITSKAFQPALPGDVEWLCLDDAATDRRCAAESPDPLTDADRIDSIRMANPAYVIYTSGSTGMPRASP</sequence>
<evidence type="ECO:0000256" key="1">
    <source>
        <dbReference type="ARBA" id="ARBA00001957"/>
    </source>
</evidence>
<proteinExistence type="predicted"/>
<dbReference type="Gene3D" id="3.30.300.30">
    <property type="match status" value="2"/>
</dbReference>
<dbReference type="InterPro" id="IPR006162">
    <property type="entry name" value="Ppantetheine_attach_site"/>
</dbReference>
<dbReference type="Gene3D" id="3.30.559.30">
    <property type="entry name" value="Nonribosomal peptide synthetase, condensation domain"/>
    <property type="match status" value="2"/>
</dbReference>
<dbReference type="Pfam" id="PF13193">
    <property type="entry name" value="AMP-binding_C"/>
    <property type="match status" value="2"/>
</dbReference>
<dbReference type="InterPro" id="IPR020806">
    <property type="entry name" value="PKS_PP-bd"/>
</dbReference>
<dbReference type="Gene3D" id="1.10.1200.10">
    <property type="entry name" value="ACP-like"/>
    <property type="match status" value="2"/>
</dbReference>
<evidence type="ECO:0000259" key="5">
    <source>
        <dbReference type="PROSITE" id="PS50075"/>
    </source>
</evidence>
<dbReference type="InterPro" id="IPR001242">
    <property type="entry name" value="Condensation_dom"/>
</dbReference>
<comment type="cofactor">
    <cofactor evidence="1">
        <name>pantetheine 4'-phosphate</name>
        <dbReference type="ChEBI" id="CHEBI:47942"/>
    </cofactor>
</comment>
<evidence type="ECO:0000256" key="2">
    <source>
        <dbReference type="ARBA" id="ARBA00022450"/>
    </source>
</evidence>
<dbReference type="Pfam" id="PF00668">
    <property type="entry name" value="Condensation"/>
    <property type="match status" value="2"/>
</dbReference>
<dbReference type="InterPro" id="IPR042099">
    <property type="entry name" value="ANL_N_sf"/>
</dbReference>
<dbReference type="NCBIfam" id="TIGR01733">
    <property type="entry name" value="AA-adenyl-dom"/>
    <property type="match status" value="1"/>
</dbReference>
<dbReference type="Pfam" id="PF00501">
    <property type="entry name" value="AMP-binding"/>
    <property type="match status" value="2"/>
</dbReference>
<feature type="domain" description="Carrier" evidence="5">
    <location>
        <begin position="1284"/>
        <end position="1359"/>
    </location>
</feature>
<dbReference type="SUPFAM" id="SSF56801">
    <property type="entry name" value="Acetyl-CoA synthetase-like"/>
    <property type="match status" value="3"/>
</dbReference>
<dbReference type="InterPro" id="IPR009081">
    <property type="entry name" value="PP-bd_ACP"/>
</dbReference>
<dbReference type="PANTHER" id="PTHR45527:SF14">
    <property type="entry name" value="PLIPASTATIN SYNTHASE SUBUNIT B"/>
    <property type="match status" value="1"/>
</dbReference>
<protein>
    <submittedName>
        <fullName evidence="6">Amino acid adenylation domain-containing protein</fullName>
    </submittedName>
</protein>
<dbReference type="SUPFAM" id="SSF47336">
    <property type="entry name" value="ACP-like"/>
    <property type="match status" value="2"/>
</dbReference>
<feature type="region of interest" description="Disordered" evidence="4">
    <location>
        <begin position="1"/>
        <end position="29"/>
    </location>
</feature>
<dbReference type="Pfam" id="PF00550">
    <property type="entry name" value="PP-binding"/>
    <property type="match status" value="2"/>
</dbReference>
<dbReference type="InterPro" id="IPR010071">
    <property type="entry name" value="AA_adenyl_dom"/>
</dbReference>
<dbReference type="CDD" id="cd19540">
    <property type="entry name" value="LCL_NRPS-like"/>
    <property type="match status" value="2"/>
</dbReference>
<gene>
    <name evidence="6" type="ORF">KHQ06_02200</name>
</gene>
<keyword evidence="2" id="KW-0596">Phosphopantetheine</keyword>
<dbReference type="InterPro" id="IPR036736">
    <property type="entry name" value="ACP-like_sf"/>
</dbReference>
<dbReference type="EMBL" id="CP074371">
    <property type="protein sequence ID" value="QVI24588.1"/>
    <property type="molecule type" value="Genomic_DNA"/>
</dbReference>
<dbReference type="InterPro" id="IPR025110">
    <property type="entry name" value="AMP-bd_C"/>
</dbReference>
<evidence type="ECO:0000256" key="3">
    <source>
        <dbReference type="ARBA" id="ARBA00022553"/>
    </source>
</evidence>
<dbReference type="SMART" id="SM00823">
    <property type="entry name" value="PKS_PP"/>
    <property type="match status" value="2"/>
</dbReference>
<dbReference type="InterPro" id="IPR000873">
    <property type="entry name" value="AMP-dep_synth/lig_dom"/>
</dbReference>
<evidence type="ECO:0000313" key="6">
    <source>
        <dbReference type="EMBL" id="QVI24588.1"/>
    </source>
</evidence>
<dbReference type="Gene3D" id="3.40.50.12780">
    <property type="entry name" value="N-terminal domain of ligase-like"/>
    <property type="match status" value="2"/>
</dbReference>
<evidence type="ECO:0000313" key="7">
    <source>
        <dbReference type="Proteomes" id="UP000683310"/>
    </source>
</evidence>
<reference evidence="6 7" key="1">
    <citation type="submission" date="2021-04" db="EMBL/GenBank/DDBJ databases">
        <title>Nocardia tengchongensis.</title>
        <authorList>
            <person name="Zhuang k."/>
            <person name="Ran Y."/>
            <person name="Li W."/>
        </authorList>
    </citation>
    <scope>NUCLEOTIDE SEQUENCE [LARGE SCALE GENOMIC DNA]</scope>
    <source>
        <strain evidence="6 7">CFH S0057</strain>
    </source>
</reference>
<keyword evidence="7" id="KW-1185">Reference proteome</keyword>
<dbReference type="PANTHER" id="PTHR45527">
    <property type="entry name" value="NONRIBOSOMAL PEPTIDE SYNTHETASE"/>
    <property type="match status" value="1"/>
</dbReference>
<organism evidence="6 7">
    <name type="scientific">Nocardia tengchongensis</name>
    <dbReference type="NCBI Taxonomy" id="2055889"/>
    <lineage>
        <taxon>Bacteria</taxon>
        <taxon>Bacillati</taxon>
        <taxon>Actinomycetota</taxon>
        <taxon>Actinomycetes</taxon>
        <taxon>Mycobacteriales</taxon>
        <taxon>Nocardiaceae</taxon>
        <taxon>Nocardia</taxon>
    </lineage>
</organism>
<keyword evidence="3" id="KW-0597">Phosphoprotein</keyword>
<evidence type="ECO:0000256" key="4">
    <source>
        <dbReference type="SAM" id="MobiDB-lite"/>
    </source>
</evidence>
<name>A0ABX8CXF7_9NOCA</name>
<dbReference type="InterPro" id="IPR045851">
    <property type="entry name" value="AMP-bd_C_sf"/>
</dbReference>
<dbReference type="Gene3D" id="3.40.50.980">
    <property type="match status" value="2"/>
</dbReference>
<dbReference type="SUPFAM" id="SSF52777">
    <property type="entry name" value="CoA-dependent acyltransferases"/>
    <property type="match status" value="4"/>
</dbReference>
<dbReference type="PROSITE" id="PS50075">
    <property type="entry name" value="CARRIER"/>
    <property type="match status" value="2"/>
</dbReference>
<dbReference type="Gene3D" id="3.30.559.10">
    <property type="entry name" value="Chloramphenicol acetyltransferase-like domain"/>
    <property type="match status" value="2"/>
</dbReference>
<accession>A0ABX8CXF7</accession>
<dbReference type="CDD" id="cd17643">
    <property type="entry name" value="A_NRPS_Cytc1-like"/>
    <property type="match status" value="1"/>
</dbReference>